<feature type="transmembrane region" description="Helical" evidence="5">
    <location>
        <begin position="119"/>
        <end position="142"/>
    </location>
</feature>
<feature type="transmembrane region" description="Helical" evidence="5">
    <location>
        <begin position="235"/>
        <end position="255"/>
    </location>
</feature>
<feature type="transmembrane region" description="Helical" evidence="5">
    <location>
        <begin position="20"/>
        <end position="38"/>
    </location>
</feature>
<gene>
    <name evidence="6" type="ORF">CAC42_4421</name>
</gene>
<name>A0A2K1QMC6_9PEZI</name>
<evidence type="ECO:0008006" key="8">
    <source>
        <dbReference type="Google" id="ProtNLM"/>
    </source>
</evidence>
<keyword evidence="7" id="KW-1185">Reference proteome</keyword>
<feature type="transmembrane region" description="Helical" evidence="5">
    <location>
        <begin position="193"/>
        <end position="215"/>
    </location>
</feature>
<accession>A0A2K1QMC6</accession>
<evidence type="ECO:0000256" key="1">
    <source>
        <dbReference type="ARBA" id="ARBA00004141"/>
    </source>
</evidence>
<dbReference type="Proteomes" id="UP000243797">
    <property type="component" value="Unassembled WGS sequence"/>
</dbReference>
<organism evidence="6 7">
    <name type="scientific">Sphaceloma murrayae</name>
    <dbReference type="NCBI Taxonomy" id="2082308"/>
    <lineage>
        <taxon>Eukaryota</taxon>
        <taxon>Fungi</taxon>
        <taxon>Dikarya</taxon>
        <taxon>Ascomycota</taxon>
        <taxon>Pezizomycotina</taxon>
        <taxon>Dothideomycetes</taxon>
        <taxon>Dothideomycetidae</taxon>
        <taxon>Myriangiales</taxon>
        <taxon>Elsinoaceae</taxon>
        <taxon>Sphaceloma</taxon>
    </lineage>
</organism>
<evidence type="ECO:0000256" key="5">
    <source>
        <dbReference type="SAM" id="Phobius"/>
    </source>
</evidence>
<feature type="transmembrane region" description="Helical" evidence="5">
    <location>
        <begin position="76"/>
        <end position="98"/>
    </location>
</feature>
<evidence type="ECO:0000256" key="2">
    <source>
        <dbReference type="ARBA" id="ARBA00022692"/>
    </source>
</evidence>
<dbReference type="OrthoDB" id="3358017at2759"/>
<dbReference type="InParanoid" id="A0A2K1QMC6"/>
<dbReference type="Pfam" id="PF04479">
    <property type="entry name" value="RTA1"/>
    <property type="match status" value="1"/>
</dbReference>
<dbReference type="InterPro" id="IPR007568">
    <property type="entry name" value="RTA1"/>
</dbReference>
<evidence type="ECO:0000313" key="6">
    <source>
        <dbReference type="EMBL" id="PNS16020.1"/>
    </source>
</evidence>
<dbReference type="GO" id="GO:0016020">
    <property type="term" value="C:membrane"/>
    <property type="evidence" value="ECO:0007669"/>
    <property type="project" value="UniProtKB-SubCell"/>
</dbReference>
<comment type="subcellular location">
    <subcellularLocation>
        <location evidence="1">Membrane</location>
        <topology evidence="1">Multi-pass membrane protein</topology>
    </subcellularLocation>
</comment>
<keyword evidence="2 5" id="KW-0812">Transmembrane</keyword>
<dbReference type="AlphaFoldDB" id="A0A2K1QMC6"/>
<dbReference type="STRING" id="2082308.A0A2K1QMC6"/>
<evidence type="ECO:0000256" key="4">
    <source>
        <dbReference type="ARBA" id="ARBA00023136"/>
    </source>
</evidence>
<keyword evidence="4 5" id="KW-0472">Membrane</keyword>
<dbReference type="PANTHER" id="PTHR31465:SF13">
    <property type="entry name" value="RTA1 DOMAIN PROTEIN-RELATED"/>
    <property type="match status" value="1"/>
</dbReference>
<dbReference type="EMBL" id="NKHZ01000060">
    <property type="protein sequence ID" value="PNS16020.1"/>
    <property type="molecule type" value="Genomic_DNA"/>
</dbReference>
<protein>
    <recommendedName>
        <fullName evidence="8">Protein RTM1</fullName>
    </recommendedName>
</protein>
<reference evidence="6 7" key="1">
    <citation type="submission" date="2017-06" db="EMBL/GenBank/DDBJ databases">
        <title>Draft genome sequence of a variant of Elsinoe murrayae.</title>
        <authorList>
            <person name="Cheng Q."/>
        </authorList>
    </citation>
    <scope>NUCLEOTIDE SEQUENCE [LARGE SCALE GENOMIC DNA]</scope>
    <source>
        <strain evidence="6 7">CQ-2017a</strain>
    </source>
</reference>
<comment type="caution">
    <text evidence="6">The sequence shown here is derived from an EMBL/GenBank/DDBJ whole genome shotgun (WGS) entry which is preliminary data.</text>
</comment>
<feature type="transmembrane region" description="Helical" evidence="5">
    <location>
        <begin position="45"/>
        <end position="64"/>
    </location>
</feature>
<evidence type="ECO:0000256" key="3">
    <source>
        <dbReference type="ARBA" id="ARBA00022989"/>
    </source>
</evidence>
<keyword evidence="3 5" id="KW-1133">Transmembrane helix</keyword>
<proteinExistence type="predicted"/>
<feature type="transmembrane region" description="Helical" evidence="5">
    <location>
        <begin position="162"/>
        <end position="181"/>
    </location>
</feature>
<dbReference type="PANTHER" id="PTHR31465">
    <property type="entry name" value="PROTEIN RTA1-RELATED"/>
    <property type="match status" value="1"/>
</dbReference>
<evidence type="ECO:0000313" key="7">
    <source>
        <dbReference type="Proteomes" id="UP000243797"/>
    </source>
</evidence>
<sequence>MTREGEVVPGSWFIYAPNKGAPIFFAVAFAICGFWHLWQCIHFKCFRITSLLPLSALGLAAGFAAREVGAFQLDNLQVYIATVMLLYIPPPVIELANYHIFGRVLYYVPYCSPVHPGRTLTTLGAISAVVEILNGIGISWTANSTIRPAFLNAGKALLRASLLVQVAVIAMFYVMIAIFFYRCQRARLHHRGVRHVVLGMIVSSTFILVRCLFRTVEIFSETDGTGFPAVYRYEWLFYVLEAVPLLISIGWWNFFHPRHYLPEDYHIYLAQDGVTERIGGGWIDDRPFIWTVLDPFGICMGKPTTKPFWEVEMDEPNNRQRR</sequence>